<feature type="domain" description="Dynamin-type G" evidence="6">
    <location>
        <begin position="138"/>
        <end position="458"/>
    </location>
</feature>
<dbReference type="InterPro" id="IPR000375">
    <property type="entry name" value="Dynamin_stalk"/>
</dbReference>
<dbReference type="EMBL" id="JAXOVC010000001">
    <property type="protein sequence ID" value="KAK4507024.1"/>
    <property type="molecule type" value="Genomic_DNA"/>
</dbReference>
<dbReference type="Gene3D" id="3.40.50.300">
    <property type="entry name" value="P-loop containing nucleotide triphosphate hydrolases"/>
    <property type="match status" value="1"/>
</dbReference>
<feature type="region of interest" description="Disordered" evidence="4">
    <location>
        <begin position="542"/>
        <end position="597"/>
    </location>
</feature>
<feature type="compositionally biased region" description="Basic residues" evidence="4">
    <location>
        <begin position="1"/>
        <end position="12"/>
    </location>
</feature>
<feature type="compositionally biased region" description="Polar residues" evidence="4">
    <location>
        <begin position="564"/>
        <end position="579"/>
    </location>
</feature>
<evidence type="ECO:0000259" key="5">
    <source>
        <dbReference type="PROSITE" id="PS51388"/>
    </source>
</evidence>
<evidence type="ECO:0000256" key="3">
    <source>
        <dbReference type="SAM" id="Coils"/>
    </source>
</evidence>
<gene>
    <name evidence="7" type="ORF">PRZ48_000758</name>
</gene>
<evidence type="ECO:0000313" key="8">
    <source>
        <dbReference type="Proteomes" id="UP001305779"/>
    </source>
</evidence>
<dbReference type="Pfam" id="PF01031">
    <property type="entry name" value="Dynamin_M"/>
    <property type="match status" value="1"/>
</dbReference>
<sequence length="875" mass="97380">MPPKRMRVKREHRPVEEDDFDELGQTHASSSSTTTMPVRAASVMSNAGPSNGDVEMADCSNANGAHNNTNHVDGTNNTHNVNGVHVNGAHVNGAQGPSNVNGIHGSNTNTGMQALGNDSRQLIQAIQTLESLNIDATLSSLPKFVVIGDQSAGKSSIIEAVSDITLPRSTGTCTRCPFKITTTSAKDGENWMCKVSLHVKYAYTASTRPGDGPFTGWAEQKDMTILEFATVFDKHELEITLRRAQLAILNPHKNFAQFVNCPITSDSSNEQRVLFSPNIISLDISAPLLPDLSFYDLPGAINTMGDESKQHFVQFIEDLIMSYIQDEKTLILLACAANQDLETSTAFRYLINCRAKDRTVGVLTKPDLMEPNRVDFVNSLLARKTYLLGGGWFVTRQLSQSQLDQRLTYERARRIESDFFSQEMWTRQLAAYTGRFGVPNLQAALSEKLVQHILQDLPEIVERVQARLSYVNDQLAMFPEQVTAPSLSVIMEIDKVKGELVQQLNADSLRSKMRKPYRDVFRSLLKKLQELKPQVIWTTPGYSKPSVTIEDSEEEVTPSKNKRLNNGSRAISVVTPQSNRSRRTPAASSSNSSQGPDGFARAVFRLNDVKVKFDSAPGADLPAQTSEAVVRDLIGETVGSWAPVTDSALKKLKQVFISMLNKTIPTALAQRQGTELFNEVDRITHELFEELFQNTEATVHKLVAGETHRPMTYDSDTLKQKKDFYKTEHRKLRQEQRVAEWAEQLEAETNKVINLPDQKKKAADPSWMAVNLGPDEYDREVEALATPAAYYEIASAAMVDSIAKQFEIGLMQAYESRIHRKLLEELQTADQAHCAQLLAEDPERERQRADFVAELSKLEQALAELSSLPATQLPN</sequence>
<feature type="compositionally biased region" description="Polar residues" evidence="4">
    <location>
        <begin position="26"/>
        <end position="36"/>
    </location>
</feature>
<dbReference type="InterPro" id="IPR027417">
    <property type="entry name" value="P-loop_NTPase"/>
</dbReference>
<dbReference type="InterPro" id="IPR045063">
    <property type="entry name" value="Dynamin_N"/>
</dbReference>
<keyword evidence="1" id="KW-0547">Nucleotide-binding</keyword>
<dbReference type="InterPro" id="IPR020850">
    <property type="entry name" value="GED_dom"/>
</dbReference>
<dbReference type="SUPFAM" id="SSF52540">
    <property type="entry name" value="P-loop containing nucleoside triphosphate hydrolases"/>
    <property type="match status" value="1"/>
</dbReference>
<evidence type="ECO:0000259" key="6">
    <source>
        <dbReference type="PROSITE" id="PS51718"/>
    </source>
</evidence>
<keyword evidence="8" id="KW-1185">Reference proteome</keyword>
<dbReference type="InterPro" id="IPR001401">
    <property type="entry name" value="Dynamin_GTPase"/>
</dbReference>
<dbReference type="PANTHER" id="PTHR11566">
    <property type="entry name" value="DYNAMIN"/>
    <property type="match status" value="1"/>
</dbReference>
<evidence type="ECO:0000313" key="7">
    <source>
        <dbReference type="EMBL" id="KAK4507024.1"/>
    </source>
</evidence>
<accession>A0ABR0EZC4</accession>
<dbReference type="Pfam" id="PF02212">
    <property type="entry name" value="GED"/>
    <property type="match status" value="1"/>
</dbReference>
<comment type="caution">
    <text evidence="7">The sequence shown here is derived from an EMBL/GenBank/DDBJ whole genome shotgun (WGS) entry which is preliminary data.</text>
</comment>
<evidence type="ECO:0000256" key="4">
    <source>
        <dbReference type="SAM" id="MobiDB-lite"/>
    </source>
</evidence>
<dbReference type="InterPro" id="IPR030381">
    <property type="entry name" value="G_DYNAMIN_dom"/>
</dbReference>
<dbReference type="CDD" id="cd08771">
    <property type="entry name" value="DLP_1"/>
    <property type="match status" value="1"/>
</dbReference>
<dbReference type="PROSITE" id="PS51718">
    <property type="entry name" value="G_DYNAMIN_2"/>
    <property type="match status" value="1"/>
</dbReference>
<keyword evidence="2" id="KW-0342">GTP-binding</keyword>
<evidence type="ECO:0000256" key="2">
    <source>
        <dbReference type="ARBA" id="ARBA00023134"/>
    </source>
</evidence>
<dbReference type="Gene3D" id="1.20.120.1240">
    <property type="entry name" value="Dynamin, middle domain"/>
    <property type="match status" value="1"/>
</dbReference>
<dbReference type="SMART" id="SM00053">
    <property type="entry name" value="DYNc"/>
    <property type="match status" value="1"/>
</dbReference>
<protein>
    <submittedName>
        <fullName evidence="7">Uncharacterized protein</fullName>
    </submittedName>
</protein>
<dbReference type="PANTHER" id="PTHR11566:SF131">
    <property type="entry name" value="GTPASE, PUTATIVE (AFU_ORTHOLOGUE AFUA_6G07630)-RELATED"/>
    <property type="match status" value="1"/>
</dbReference>
<keyword evidence="3" id="KW-0175">Coiled coil</keyword>
<reference evidence="7 8" key="1">
    <citation type="journal article" date="2023" name="G3 (Bethesda)">
        <title>A chromosome-level genome assembly of Zasmidium syzygii isolated from banana leaves.</title>
        <authorList>
            <person name="van Westerhoven A.C."/>
            <person name="Mehrabi R."/>
            <person name="Talebi R."/>
            <person name="Steentjes M.B.F."/>
            <person name="Corcolon B."/>
            <person name="Chong P.A."/>
            <person name="Kema G.H.J."/>
            <person name="Seidl M.F."/>
        </authorList>
    </citation>
    <scope>NUCLEOTIDE SEQUENCE [LARGE SCALE GENOMIC DNA]</scope>
    <source>
        <strain evidence="7 8">P124</strain>
    </source>
</reference>
<feature type="domain" description="GED" evidence="5">
    <location>
        <begin position="780"/>
        <end position="873"/>
    </location>
</feature>
<organism evidence="7 8">
    <name type="scientific">Zasmidium cellare</name>
    <name type="common">Wine cellar mold</name>
    <name type="synonym">Racodium cellare</name>
    <dbReference type="NCBI Taxonomy" id="395010"/>
    <lineage>
        <taxon>Eukaryota</taxon>
        <taxon>Fungi</taxon>
        <taxon>Dikarya</taxon>
        <taxon>Ascomycota</taxon>
        <taxon>Pezizomycotina</taxon>
        <taxon>Dothideomycetes</taxon>
        <taxon>Dothideomycetidae</taxon>
        <taxon>Mycosphaerellales</taxon>
        <taxon>Mycosphaerellaceae</taxon>
        <taxon>Zasmidium</taxon>
    </lineage>
</organism>
<feature type="region of interest" description="Disordered" evidence="4">
    <location>
        <begin position="1"/>
        <end position="37"/>
    </location>
</feature>
<name>A0ABR0EZC4_ZASCE</name>
<dbReference type="PROSITE" id="PS51388">
    <property type="entry name" value="GED"/>
    <property type="match status" value="1"/>
</dbReference>
<dbReference type="PRINTS" id="PR00195">
    <property type="entry name" value="DYNAMIN"/>
</dbReference>
<evidence type="ECO:0000256" key="1">
    <source>
        <dbReference type="ARBA" id="ARBA00022741"/>
    </source>
</evidence>
<dbReference type="InterPro" id="IPR022812">
    <property type="entry name" value="Dynamin"/>
</dbReference>
<feature type="coiled-coil region" evidence="3">
    <location>
        <begin position="715"/>
        <end position="751"/>
    </location>
</feature>
<dbReference type="InterPro" id="IPR003130">
    <property type="entry name" value="GED"/>
</dbReference>
<feature type="compositionally biased region" description="Polar residues" evidence="4">
    <location>
        <begin position="586"/>
        <end position="595"/>
    </location>
</feature>
<dbReference type="Proteomes" id="UP001305779">
    <property type="component" value="Unassembled WGS sequence"/>
</dbReference>
<dbReference type="Pfam" id="PF00350">
    <property type="entry name" value="Dynamin_N"/>
    <property type="match status" value="1"/>
</dbReference>
<proteinExistence type="predicted"/>